<dbReference type="Gene3D" id="3.40.50.150">
    <property type="entry name" value="Vaccinia Virus protein VP39"/>
    <property type="match status" value="1"/>
</dbReference>
<keyword evidence="7" id="KW-1185">Reference proteome</keyword>
<feature type="binding site" evidence="5">
    <location>
        <position position="63"/>
    </location>
    <ligand>
        <name>S-adenosyl-L-methionine</name>
        <dbReference type="ChEBI" id="CHEBI:59789"/>
    </ligand>
</feature>
<accession>A0A975HIG9</accession>
<proteinExistence type="inferred from homology"/>
<dbReference type="GO" id="GO:0032259">
    <property type="term" value="P:methylation"/>
    <property type="evidence" value="ECO:0007669"/>
    <property type="project" value="UniProtKB-KW"/>
</dbReference>
<dbReference type="InterPro" id="IPR029063">
    <property type="entry name" value="SAM-dependent_MTases_sf"/>
</dbReference>
<evidence type="ECO:0000313" key="6">
    <source>
        <dbReference type="EMBL" id="QTH64230.1"/>
    </source>
</evidence>
<feature type="binding site" evidence="5">
    <location>
        <position position="84"/>
    </location>
    <ligand>
        <name>S-adenosyl-L-methionine</name>
        <dbReference type="ChEBI" id="CHEBI:59789"/>
    </ligand>
</feature>
<gene>
    <name evidence="5 6" type="primary">ubiG</name>
    <name evidence="6" type="ORF">J1N51_01730</name>
</gene>
<dbReference type="GO" id="GO:0102208">
    <property type="term" value="F:2-polyprenyl-6-hydroxyphenol methylase activity"/>
    <property type="evidence" value="ECO:0007669"/>
    <property type="project" value="UniProtKB-EC"/>
</dbReference>
<dbReference type="NCBIfam" id="TIGR01983">
    <property type="entry name" value="UbiG"/>
    <property type="match status" value="1"/>
</dbReference>
<dbReference type="PANTHER" id="PTHR43464:SF19">
    <property type="entry name" value="UBIQUINONE BIOSYNTHESIS O-METHYLTRANSFERASE, MITOCHONDRIAL"/>
    <property type="match status" value="1"/>
</dbReference>
<reference evidence="6" key="1">
    <citation type="submission" date="2021-03" db="EMBL/GenBank/DDBJ databases">
        <title>Description of Psychrosphaera ytuae sp. nov. isolated from deep sea sediment of South China Sea.</title>
        <authorList>
            <person name="Zhang J."/>
            <person name="Xu X.-D."/>
        </authorList>
    </citation>
    <scope>NUCLEOTIDE SEQUENCE</scope>
    <source>
        <strain evidence="6">MTZ26</strain>
    </source>
</reference>
<dbReference type="AlphaFoldDB" id="A0A975HIG9"/>
<dbReference type="GO" id="GO:0061542">
    <property type="term" value="F:3-demethylubiquinol 3-O-methyltransferase activity"/>
    <property type="evidence" value="ECO:0007669"/>
    <property type="project" value="UniProtKB-UniRule"/>
</dbReference>
<evidence type="ECO:0000313" key="7">
    <source>
        <dbReference type="Proteomes" id="UP000682739"/>
    </source>
</evidence>
<dbReference type="GO" id="GO:0010420">
    <property type="term" value="F:polyprenyldihydroxybenzoate methyltransferase activity"/>
    <property type="evidence" value="ECO:0007669"/>
    <property type="project" value="InterPro"/>
</dbReference>
<feature type="binding site" evidence="5">
    <location>
        <position position="43"/>
    </location>
    <ligand>
        <name>S-adenosyl-L-methionine</name>
        <dbReference type="ChEBI" id="CHEBI:59789"/>
    </ligand>
</feature>
<dbReference type="RefSeq" id="WP_208832285.1">
    <property type="nucleotide sequence ID" value="NZ_CP072110.1"/>
</dbReference>
<keyword evidence="2 5" id="KW-0808">Transferase</keyword>
<comment type="function">
    <text evidence="5">O-methyltransferase that catalyzes the 2 O-methylation steps in the ubiquinone biosynthetic pathway.</text>
</comment>
<dbReference type="SUPFAM" id="SSF53335">
    <property type="entry name" value="S-adenosyl-L-methionine-dependent methyltransferases"/>
    <property type="match status" value="1"/>
</dbReference>
<organism evidence="6 7">
    <name type="scientific">Psychrosphaera ytuae</name>
    <dbReference type="NCBI Taxonomy" id="2820710"/>
    <lineage>
        <taxon>Bacteria</taxon>
        <taxon>Pseudomonadati</taxon>
        <taxon>Pseudomonadota</taxon>
        <taxon>Gammaproteobacteria</taxon>
        <taxon>Alteromonadales</taxon>
        <taxon>Pseudoalteromonadaceae</taxon>
        <taxon>Psychrosphaera</taxon>
    </lineage>
</organism>
<evidence type="ECO:0000256" key="2">
    <source>
        <dbReference type="ARBA" id="ARBA00022679"/>
    </source>
</evidence>
<evidence type="ECO:0000256" key="1">
    <source>
        <dbReference type="ARBA" id="ARBA00022603"/>
    </source>
</evidence>
<keyword evidence="4 5" id="KW-0949">S-adenosyl-L-methionine</keyword>
<dbReference type="HAMAP" id="MF_00472">
    <property type="entry name" value="UbiG"/>
    <property type="match status" value="1"/>
</dbReference>
<sequence length="240" mass="26497">MNSEANVSGNVDHQEIEKFNSIASAWWDQSGEFKPLHLLNPVRVSYIQQKINALSEKHLLDIGCGGGILAEQLAKLGANVTGIDLAEDSLAVAKLHALEQGVKNVSYEKVSAEQHAVACPEQYDVVTCLEMLEHVPDPQSIVKAAVDACKPGGKLFFSTLNKTFKSYLLAIVAAEKMLKLVPDGTHDFEKFIRPADLIRWIESHGVKVRESIGVHYNPLTEQFSIKPGVDVNYILYCEKL</sequence>
<comment type="catalytic activity">
    <reaction evidence="5">
        <text>a 3-demethylubiquinol + S-adenosyl-L-methionine = a ubiquinol + S-adenosyl-L-homocysteine + H(+)</text>
        <dbReference type="Rhea" id="RHEA:44380"/>
        <dbReference type="Rhea" id="RHEA-COMP:9566"/>
        <dbReference type="Rhea" id="RHEA-COMP:10914"/>
        <dbReference type="ChEBI" id="CHEBI:15378"/>
        <dbReference type="ChEBI" id="CHEBI:17976"/>
        <dbReference type="ChEBI" id="CHEBI:57856"/>
        <dbReference type="ChEBI" id="CHEBI:59789"/>
        <dbReference type="ChEBI" id="CHEBI:84422"/>
        <dbReference type="EC" id="2.1.1.64"/>
    </reaction>
</comment>
<dbReference type="EC" id="2.1.1.222" evidence="5"/>
<dbReference type="EMBL" id="CP072110">
    <property type="protein sequence ID" value="QTH64230.1"/>
    <property type="molecule type" value="Genomic_DNA"/>
</dbReference>
<keyword evidence="1 5" id="KW-0489">Methyltransferase</keyword>
<evidence type="ECO:0000256" key="3">
    <source>
        <dbReference type="ARBA" id="ARBA00022688"/>
    </source>
</evidence>
<dbReference type="Proteomes" id="UP000682739">
    <property type="component" value="Chromosome"/>
</dbReference>
<dbReference type="EC" id="2.1.1.64" evidence="5"/>
<name>A0A975HIG9_9GAMM</name>
<comment type="similarity">
    <text evidence="5">Belongs to the methyltransferase superfamily. UbiG/COQ3 family.</text>
</comment>
<protein>
    <recommendedName>
        <fullName evidence="5">Ubiquinone biosynthesis O-methyltransferase</fullName>
    </recommendedName>
    <alternativeName>
        <fullName evidence="5">2-polyprenyl-6-hydroxyphenol methylase</fullName>
        <ecNumber evidence="5">2.1.1.222</ecNumber>
    </alternativeName>
    <alternativeName>
        <fullName evidence="5">3-demethylubiquinone 3-O-methyltransferase</fullName>
        <ecNumber evidence="5">2.1.1.64</ecNumber>
    </alternativeName>
</protein>
<evidence type="ECO:0000256" key="4">
    <source>
        <dbReference type="ARBA" id="ARBA00022691"/>
    </source>
</evidence>
<dbReference type="FunFam" id="3.40.50.150:FF:000028">
    <property type="entry name" value="Ubiquinone biosynthesis O-methyltransferase"/>
    <property type="match status" value="1"/>
</dbReference>
<evidence type="ECO:0000256" key="5">
    <source>
        <dbReference type="HAMAP-Rule" id="MF_00472"/>
    </source>
</evidence>
<dbReference type="Pfam" id="PF13489">
    <property type="entry name" value="Methyltransf_23"/>
    <property type="match status" value="1"/>
</dbReference>
<dbReference type="CDD" id="cd02440">
    <property type="entry name" value="AdoMet_MTases"/>
    <property type="match status" value="1"/>
</dbReference>
<dbReference type="PANTHER" id="PTHR43464">
    <property type="entry name" value="METHYLTRANSFERASE"/>
    <property type="match status" value="1"/>
</dbReference>
<dbReference type="InterPro" id="IPR010233">
    <property type="entry name" value="UbiG_MeTrfase"/>
</dbReference>
<dbReference type="KEGG" id="psym:J1N51_01730"/>
<comment type="catalytic activity">
    <reaction evidence="5">
        <text>a 3-(all-trans-polyprenyl)benzene-1,2-diol + S-adenosyl-L-methionine = a 2-methoxy-6-(all-trans-polyprenyl)phenol + S-adenosyl-L-homocysteine + H(+)</text>
        <dbReference type="Rhea" id="RHEA:31411"/>
        <dbReference type="Rhea" id="RHEA-COMP:9550"/>
        <dbReference type="Rhea" id="RHEA-COMP:9551"/>
        <dbReference type="ChEBI" id="CHEBI:15378"/>
        <dbReference type="ChEBI" id="CHEBI:57856"/>
        <dbReference type="ChEBI" id="CHEBI:59789"/>
        <dbReference type="ChEBI" id="CHEBI:62729"/>
        <dbReference type="ChEBI" id="CHEBI:62731"/>
        <dbReference type="EC" id="2.1.1.222"/>
    </reaction>
</comment>
<feature type="binding site" evidence="5">
    <location>
        <position position="129"/>
    </location>
    <ligand>
        <name>S-adenosyl-L-methionine</name>
        <dbReference type="ChEBI" id="CHEBI:59789"/>
    </ligand>
</feature>
<keyword evidence="3 5" id="KW-0831">Ubiquinone biosynthesis</keyword>
<comment type="pathway">
    <text evidence="5">Cofactor biosynthesis; ubiquinone biosynthesis.</text>
</comment>